<sequence length="573" mass="62186">MNAVTPAEMAVVRPKVNPVTLEVVTNSLIAYADEMALALCKSAYNMMIYEVRDFCCGLIDTEGRMICQNSGGLPIFLADLGIAVKDGIDRYGLDGFSPGDVIVMNHGGVCGQHLNNVVVYTPCFHQGKVVAFAANRAHWVDVGGMRTGFGNSQTFEIYQEGLQMRSIKLFEAGRRNDAVWQIITDNIRFPESSLGDLRAQTAACHIGERRLAELLSRFSLATVTDCIAASWDQAEAEARAVVAKIPDGRYTAQSWLDSDGRVLDVPLRVKVTVEVKGSDLTIDYSEMHPQVNSPLNSGFSGGLSAARVAFKCLTMPRAPVNEGCFRGLNLISPEGTIVNARWGAALGQWSVALPTVIDTILRALAPALPGFVPAAHKGDMGGFSFYGLREDTGARYVLMNIYGGGWGGRHDGDGVSCSVSICQGDVRNTPVELQEIHYPFIVECLKLREDSGGAGEYRGGLGLEMRYRSLGKSSVNINLERTFEPPWGVEGGRNGHENRSLLQRADGSERYVKKETNITLAAGDAVTFWTAGGGGYGDPARRDPVRIEQDLRGGYVTPEAARRDYGFEQEVNP</sequence>
<dbReference type="GO" id="GO:0017168">
    <property type="term" value="F:5-oxoprolinase (ATP-hydrolyzing) activity"/>
    <property type="evidence" value="ECO:0007669"/>
    <property type="project" value="TreeGrafter"/>
</dbReference>
<proteinExistence type="predicted"/>
<dbReference type="GO" id="GO:0005829">
    <property type="term" value="C:cytosol"/>
    <property type="evidence" value="ECO:0007669"/>
    <property type="project" value="TreeGrafter"/>
</dbReference>
<feature type="domain" description="Hydantoinase B/oxoprolinase" evidence="1">
    <location>
        <begin position="17"/>
        <end position="539"/>
    </location>
</feature>
<name>A0A936ZX32_9BURK</name>
<protein>
    <submittedName>
        <fullName evidence="2">Hydantoinase B/oxoprolinase family protein</fullName>
    </submittedName>
</protein>
<dbReference type="RefSeq" id="WP_201685837.1">
    <property type="nucleotide sequence ID" value="NZ_JAEQNA010000009.1"/>
</dbReference>
<keyword evidence="3" id="KW-1185">Reference proteome</keyword>
<organism evidence="2 3">
    <name type="scientific">Ramlibacter aurantiacus</name>
    <dbReference type="NCBI Taxonomy" id="2801330"/>
    <lineage>
        <taxon>Bacteria</taxon>
        <taxon>Pseudomonadati</taxon>
        <taxon>Pseudomonadota</taxon>
        <taxon>Betaproteobacteria</taxon>
        <taxon>Burkholderiales</taxon>
        <taxon>Comamonadaceae</taxon>
        <taxon>Ramlibacter</taxon>
    </lineage>
</organism>
<dbReference type="Pfam" id="PF02538">
    <property type="entry name" value="Hydantoinase_B"/>
    <property type="match status" value="1"/>
</dbReference>
<accession>A0A936ZX32</accession>
<dbReference type="AlphaFoldDB" id="A0A936ZX32"/>
<comment type="caution">
    <text evidence="2">The sequence shown here is derived from an EMBL/GenBank/DDBJ whole genome shotgun (WGS) entry which is preliminary data.</text>
</comment>
<dbReference type="Proteomes" id="UP000613011">
    <property type="component" value="Unassembled WGS sequence"/>
</dbReference>
<evidence type="ECO:0000259" key="1">
    <source>
        <dbReference type="Pfam" id="PF02538"/>
    </source>
</evidence>
<dbReference type="PANTHER" id="PTHR11365">
    <property type="entry name" value="5-OXOPROLINASE RELATED"/>
    <property type="match status" value="1"/>
</dbReference>
<dbReference type="PANTHER" id="PTHR11365:SF23">
    <property type="entry name" value="HYPOTHETICAL 5-OXOPROLINASE (EUROFUNG)-RELATED"/>
    <property type="match status" value="1"/>
</dbReference>
<gene>
    <name evidence="2" type="ORF">JI739_20365</name>
</gene>
<evidence type="ECO:0000313" key="2">
    <source>
        <dbReference type="EMBL" id="MBL0422700.1"/>
    </source>
</evidence>
<dbReference type="GO" id="GO:0006749">
    <property type="term" value="P:glutathione metabolic process"/>
    <property type="evidence" value="ECO:0007669"/>
    <property type="project" value="TreeGrafter"/>
</dbReference>
<dbReference type="InterPro" id="IPR003692">
    <property type="entry name" value="Hydantoinase_B"/>
</dbReference>
<dbReference type="InterPro" id="IPR045079">
    <property type="entry name" value="Oxoprolinase-like"/>
</dbReference>
<dbReference type="EMBL" id="JAEQNA010000009">
    <property type="protein sequence ID" value="MBL0422700.1"/>
    <property type="molecule type" value="Genomic_DNA"/>
</dbReference>
<evidence type="ECO:0000313" key="3">
    <source>
        <dbReference type="Proteomes" id="UP000613011"/>
    </source>
</evidence>
<reference evidence="2" key="1">
    <citation type="submission" date="2021-01" db="EMBL/GenBank/DDBJ databases">
        <title>Ramlibacter sp. strain AW1 16S ribosomal RNA gene Genome sequencing and assembly.</title>
        <authorList>
            <person name="Kang M."/>
        </authorList>
    </citation>
    <scope>NUCLEOTIDE SEQUENCE</scope>
    <source>
        <strain evidence="2">AW1</strain>
    </source>
</reference>